<evidence type="ECO:0000259" key="1">
    <source>
        <dbReference type="Pfam" id="PF16450"/>
    </source>
</evidence>
<accession>A0A6C9EF43</accession>
<sequence length="152" mass="16256">MSDTEDLAALNDRLMAKNHALAEALSRAGKELTKAKSQLAQLAQPPLTFATMVKVDSTRTDEDGIQHASAEVISGTRRMVVPVASNVNAARLTAGATVMLNEKLVLVEQRDADTVGQIRSVKQVLDDGRLIVTDASGNPVLIRRYGELAYAG</sequence>
<evidence type="ECO:0000259" key="2">
    <source>
        <dbReference type="Pfam" id="PF17758"/>
    </source>
</evidence>
<feature type="domain" description="Proteasomal ATPase second OB" evidence="1">
    <location>
        <begin position="118"/>
        <end position="150"/>
    </location>
</feature>
<evidence type="ECO:0000313" key="3">
    <source>
        <dbReference type="EMBL" id="MSD82574.1"/>
    </source>
</evidence>
<gene>
    <name evidence="3" type="ORF">GKG27_26900</name>
</gene>
<proteinExistence type="predicted"/>
<dbReference type="Pfam" id="PF16450">
    <property type="entry name" value="Prot_ATP_ID_OB_C"/>
    <property type="match status" value="1"/>
</dbReference>
<dbReference type="Gene3D" id="2.40.50.140">
    <property type="entry name" value="Nucleic acid-binding proteins"/>
    <property type="match status" value="1"/>
</dbReference>
<dbReference type="InterPro" id="IPR041626">
    <property type="entry name" value="Prot_ATP_ID_OB_N"/>
</dbReference>
<feature type="non-terminal residue" evidence="3">
    <location>
        <position position="152"/>
    </location>
</feature>
<name>A0A6C9EF43_ECOLX</name>
<dbReference type="AlphaFoldDB" id="A0A6C9EF43"/>
<keyword evidence="3" id="KW-0647">Proteasome</keyword>
<dbReference type="Pfam" id="PF17758">
    <property type="entry name" value="Prot_ATP_ID_OB_N"/>
    <property type="match status" value="1"/>
</dbReference>
<dbReference type="EMBL" id="WKYP01000291">
    <property type="protein sequence ID" value="MSD82574.1"/>
    <property type="molecule type" value="Genomic_DNA"/>
</dbReference>
<protein>
    <submittedName>
        <fullName evidence="3">Proteasome ATPase</fullName>
    </submittedName>
</protein>
<feature type="domain" description="Proteasomal ATPase N-terminal OB" evidence="2">
    <location>
        <begin position="48"/>
        <end position="117"/>
    </location>
</feature>
<dbReference type="InterPro" id="IPR012340">
    <property type="entry name" value="NA-bd_OB-fold"/>
</dbReference>
<dbReference type="InterPro" id="IPR032501">
    <property type="entry name" value="Prot_ATP_ID_OB_2nd"/>
</dbReference>
<organism evidence="3">
    <name type="scientific">Escherichia coli</name>
    <dbReference type="NCBI Taxonomy" id="562"/>
    <lineage>
        <taxon>Bacteria</taxon>
        <taxon>Pseudomonadati</taxon>
        <taxon>Pseudomonadota</taxon>
        <taxon>Gammaproteobacteria</taxon>
        <taxon>Enterobacterales</taxon>
        <taxon>Enterobacteriaceae</taxon>
        <taxon>Escherichia</taxon>
    </lineage>
</organism>
<comment type="caution">
    <text evidence="3">The sequence shown here is derived from an EMBL/GenBank/DDBJ whole genome shotgun (WGS) entry which is preliminary data.</text>
</comment>
<dbReference type="GO" id="GO:0000502">
    <property type="term" value="C:proteasome complex"/>
    <property type="evidence" value="ECO:0007669"/>
    <property type="project" value="UniProtKB-KW"/>
</dbReference>
<reference evidence="3" key="1">
    <citation type="journal article" date="2019" name="Nat. Med.">
        <title>A library of human gut bacterial isolates paired with longitudinal multiomics data enables mechanistic microbiome research.</title>
        <authorList>
            <person name="Poyet M."/>
            <person name="Groussin M."/>
            <person name="Gibbons S.M."/>
            <person name="Avila-Pacheco J."/>
            <person name="Jiang X."/>
            <person name="Kearney S.M."/>
            <person name="Perrotta A.R."/>
            <person name="Berdy B."/>
            <person name="Zhao S."/>
            <person name="Lieberman T.D."/>
            <person name="Swanson P.K."/>
            <person name="Smith M."/>
            <person name="Roesemann S."/>
            <person name="Alexander J.E."/>
            <person name="Rich S.A."/>
            <person name="Livny J."/>
            <person name="Vlamakis H."/>
            <person name="Clish C."/>
            <person name="Bullock K."/>
            <person name="Deik A."/>
            <person name="Scott J."/>
            <person name="Pierce K.A."/>
            <person name="Xavier R.J."/>
            <person name="Alm E.J."/>
        </authorList>
    </citation>
    <scope>NUCLEOTIDE SEQUENCE</scope>
    <source>
        <strain evidence="3">BIOML-A260</strain>
    </source>
</reference>